<dbReference type="CDD" id="cd02440">
    <property type="entry name" value="AdoMet_MTases"/>
    <property type="match status" value="1"/>
</dbReference>
<dbReference type="PANTHER" id="PTHR10631:SF3">
    <property type="entry name" value="TRNA (GUANINE(26)-N(2))-DIMETHYLTRANSFERASE"/>
    <property type="match status" value="1"/>
</dbReference>
<feature type="compositionally biased region" description="Basic residues" evidence="10">
    <location>
        <begin position="537"/>
        <end position="547"/>
    </location>
</feature>
<keyword evidence="1 9" id="KW-0820">tRNA-binding</keyword>
<dbReference type="SUPFAM" id="SSF53335">
    <property type="entry name" value="S-adenosyl-L-methionine-dependent methyltransferases"/>
    <property type="match status" value="1"/>
</dbReference>
<proteinExistence type="inferred from homology"/>
<dbReference type="FunFam" id="3.30.56.70:FF:000001">
    <property type="entry name" value="tRNA (guanine(26)-N(2))-dimethyltransferase"/>
    <property type="match status" value="1"/>
</dbReference>
<dbReference type="GO" id="GO:0160104">
    <property type="term" value="F:tRNA (guanine(26)-N2)-dimethyltransferase activity"/>
    <property type="evidence" value="ECO:0007669"/>
    <property type="project" value="UniProtKB-UniRule"/>
</dbReference>
<dbReference type="STRING" id="7719.ENSCINP00000005882"/>
<sequence length="560" mass="62393">INVSRMAAAEKKPESSLVTEGKASIIFPSANSVFYNPVQEFNRDITIAAITEFIKEKLKKNKINGEIKSSSKCLTSAVEFGREDAASVISLNEDETEEKIYPGEKYEEGVTILEALSATGLRSVRFAKELPGVKRIVANDLSHDAFQLIERNIKHNEVGHLVEANLGDATTFMYSNRGKLKEFDVIDIDPYGSAACFLDAAVQAVKPGGLLCVTCTDMAVMAGNFPGTCWAKYQSVPLKSKACHEQALRIVLGSISSHAARYSRYIVPLLSLSVDFYVRIFMQVHYKPSIAQQASSKQIKIYRCVGCGSLHQQNIVDVKGTEKNPTYFASVGPPVDERCVECNHRFKIGGPYWGAAMHDQDFVRRILTSVKNFPKRFGTSERIIGMLTMVAEELPDVPFYYITDELSMTLRCGSPSAKLIRSAILNSGYRVSSFHGRVNSIKTDAPSTFIWDVMRTWGKSQNIKTEKLKEDSAAKFILNKAIVTKKIDFTDHKEADPVSKVKGITRFPELPANWGPKARAKTNKDGKVEISNDLKERSKKFQGKRNKKLTEESESKKIKL</sequence>
<dbReference type="HOGENOM" id="CLU_010862_4_1_1"/>
<organism evidence="11 12">
    <name type="scientific">Ciona intestinalis</name>
    <name type="common">Transparent sea squirt</name>
    <name type="synonym">Ascidia intestinalis</name>
    <dbReference type="NCBI Taxonomy" id="7719"/>
    <lineage>
        <taxon>Eukaryota</taxon>
        <taxon>Metazoa</taxon>
        <taxon>Chordata</taxon>
        <taxon>Tunicata</taxon>
        <taxon>Ascidiacea</taxon>
        <taxon>Phlebobranchia</taxon>
        <taxon>Cionidae</taxon>
        <taxon>Ciona</taxon>
    </lineage>
</organism>
<reference evidence="11" key="3">
    <citation type="submission" date="2025-09" db="UniProtKB">
        <authorList>
            <consortium name="Ensembl"/>
        </authorList>
    </citation>
    <scope>IDENTIFICATION</scope>
</reference>
<evidence type="ECO:0000256" key="5">
    <source>
        <dbReference type="ARBA" id="ARBA00022694"/>
    </source>
</evidence>
<dbReference type="GO" id="GO:0000049">
    <property type="term" value="F:tRNA binding"/>
    <property type="evidence" value="ECO:0007669"/>
    <property type="project" value="UniProtKB-UniRule"/>
</dbReference>
<evidence type="ECO:0000313" key="12">
    <source>
        <dbReference type="Proteomes" id="UP000008144"/>
    </source>
</evidence>
<feature type="region of interest" description="Disordered" evidence="10">
    <location>
        <begin position="512"/>
        <end position="560"/>
    </location>
</feature>
<dbReference type="InterPro" id="IPR042296">
    <property type="entry name" value="tRNA_met_Trm1_C"/>
</dbReference>
<dbReference type="InterPro" id="IPR029063">
    <property type="entry name" value="SAM-dependent_MTases_sf"/>
</dbReference>
<keyword evidence="3 9" id="KW-0808">Transferase</keyword>
<evidence type="ECO:0000256" key="10">
    <source>
        <dbReference type="SAM" id="MobiDB-lite"/>
    </source>
</evidence>
<evidence type="ECO:0000313" key="11">
    <source>
        <dbReference type="Ensembl" id="ENSCINP00000005882.3"/>
    </source>
</evidence>
<evidence type="ECO:0000256" key="8">
    <source>
        <dbReference type="ARBA" id="ARBA00051897"/>
    </source>
</evidence>
<dbReference type="NCBIfam" id="TIGR00308">
    <property type="entry name" value="TRM1"/>
    <property type="match status" value="1"/>
</dbReference>
<comment type="catalytic activity">
    <reaction evidence="8 9">
        <text>guanosine(26) in tRNA + 2 S-adenosyl-L-methionine = N(2)-dimethylguanosine(26) in tRNA + 2 S-adenosyl-L-homocysteine + 2 H(+)</text>
        <dbReference type="Rhea" id="RHEA:43140"/>
        <dbReference type="Rhea" id="RHEA-COMP:10359"/>
        <dbReference type="Rhea" id="RHEA-COMP:10360"/>
        <dbReference type="ChEBI" id="CHEBI:15378"/>
        <dbReference type="ChEBI" id="CHEBI:57856"/>
        <dbReference type="ChEBI" id="CHEBI:59789"/>
        <dbReference type="ChEBI" id="CHEBI:74269"/>
        <dbReference type="ChEBI" id="CHEBI:74513"/>
        <dbReference type="EC" id="2.1.1.216"/>
    </reaction>
</comment>
<dbReference type="PROSITE" id="PS51626">
    <property type="entry name" value="SAM_MT_TRM1"/>
    <property type="match status" value="1"/>
</dbReference>
<keyword evidence="4 9" id="KW-0949">S-adenosyl-L-methionine</keyword>
<name>F6SZY0_CIOIN</name>
<dbReference type="GeneTree" id="ENSGT00530000063646"/>
<dbReference type="EC" id="2.1.1.216" evidence="7 9"/>
<evidence type="ECO:0000256" key="4">
    <source>
        <dbReference type="ARBA" id="ARBA00022691"/>
    </source>
</evidence>
<evidence type="ECO:0000256" key="7">
    <source>
        <dbReference type="ARBA" id="ARBA00039099"/>
    </source>
</evidence>
<dbReference type="AlphaFoldDB" id="F6SZY0"/>
<evidence type="ECO:0000256" key="9">
    <source>
        <dbReference type="PROSITE-ProRule" id="PRU00958"/>
    </source>
</evidence>
<feature type="compositionally biased region" description="Basic and acidic residues" evidence="10">
    <location>
        <begin position="522"/>
        <end position="536"/>
    </location>
</feature>
<keyword evidence="5 9" id="KW-0819">tRNA processing</keyword>
<dbReference type="PANTHER" id="PTHR10631">
    <property type="entry name" value="N 2 ,N 2 -DIMETHYLGUANOSINE TRNA METHYLTRANSFERASE"/>
    <property type="match status" value="1"/>
</dbReference>
<evidence type="ECO:0000256" key="1">
    <source>
        <dbReference type="ARBA" id="ARBA00022555"/>
    </source>
</evidence>
<dbReference type="InParanoid" id="F6SZY0"/>
<dbReference type="Gene3D" id="3.30.56.70">
    <property type="entry name" value="N2,N2-dimethylguanosine tRNA methyltransferase, C-terminal domain"/>
    <property type="match status" value="1"/>
</dbReference>
<dbReference type="Gene3D" id="3.40.50.150">
    <property type="entry name" value="Vaccinia Virus protein VP39"/>
    <property type="match status" value="1"/>
</dbReference>
<dbReference type="GO" id="GO:0002940">
    <property type="term" value="P:tRNA N2-guanine methylation"/>
    <property type="evidence" value="ECO:0000318"/>
    <property type="project" value="GO_Central"/>
</dbReference>
<keyword evidence="6 9" id="KW-0694">RNA-binding</keyword>
<dbReference type="FunCoup" id="F6SZY0">
    <property type="interactions" value="918"/>
</dbReference>
<reference evidence="11" key="2">
    <citation type="submission" date="2025-08" db="UniProtKB">
        <authorList>
            <consortium name="Ensembl"/>
        </authorList>
    </citation>
    <scope>IDENTIFICATION</scope>
</reference>
<dbReference type="Pfam" id="PF02005">
    <property type="entry name" value="TRM"/>
    <property type="match status" value="1"/>
</dbReference>
<feature type="compositionally biased region" description="Basic and acidic residues" evidence="10">
    <location>
        <begin position="548"/>
        <end position="560"/>
    </location>
</feature>
<dbReference type="GO" id="GO:0005634">
    <property type="term" value="C:nucleus"/>
    <property type="evidence" value="ECO:0000318"/>
    <property type="project" value="GO_Central"/>
</dbReference>
<keyword evidence="12" id="KW-1185">Reference proteome</keyword>
<dbReference type="InterPro" id="IPR002905">
    <property type="entry name" value="Trm1"/>
</dbReference>
<evidence type="ECO:0000256" key="6">
    <source>
        <dbReference type="ARBA" id="ARBA00022884"/>
    </source>
</evidence>
<comment type="similarity">
    <text evidence="9">Belongs to the class I-like SAM-binding methyltransferase superfamily. Trm1 family.</text>
</comment>
<keyword evidence="2 9" id="KW-0489">Methyltransferase</keyword>
<accession>F6SZY0</accession>
<evidence type="ECO:0000256" key="3">
    <source>
        <dbReference type="ARBA" id="ARBA00022679"/>
    </source>
</evidence>
<protein>
    <recommendedName>
        <fullName evidence="7 9">tRNA (guanine(26)-N(2))-dimethyltransferase</fullName>
        <ecNumber evidence="7 9">2.1.1.216</ecNumber>
    </recommendedName>
</protein>
<dbReference type="OMA" id="MKCCHEM"/>
<evidence type="ECO:0000256" key="2">
    <source>
        <dbReference type="ARBA" id="ARBA00022603"/>
    </source>
</evidence>
<reference evidence="12" key="1">
    <citation type="journal article" date="2002" name="Science">
        <title>The draft genome of Ciona intestinalis: insights into chordate and vertebrate origins.</title>
        <authorList>
            <person name="Dehal P."/>
            <person name="Satou Y."/>
            <person name="Campbell R.K."/>
            <person name="Chapman J."/>
            <person name="Degnan B."/>
            <person name="De Tomaso A."/>
            <person name="Davidson B."/>
            <person name="Di Gregorio A."/>
            <person name="Gelpke M."/>
            <person name="Goodstein D.M."/>
            <person name="Harafuji N."/>
            <person name="Hastings K.E."/>
            <person name="Ho I."/>
            <person name="Hotta K."/>
            <person name="Huang W."/>
            <person name="Kawashima T."/>
            <person name="Lemaire P."/>
            <person name="Martinez D."/>
            <person name="Meinertzhagen I.A."/>
            <person name="Necula S."/>
            <person name="Nonaka M."/>
            <person name="Putnam N."/>
            <person name="Rash S."/>
            <person name="Saiga H."/>
            <person name="Satake M."/>
            <person name="Terry A."/>
            <person name="Yamada L."/>
            <person name="Wang H.G."/>
            <person name="Awazu S."/>
            <person name="Azumi K."/>
            <person name="Boore J."/>
            <person name="Branno M."/>
            <person name="Chin-Bow S."/>
            <person name="DeSantis R."/>
            <person name="Doyle S."/>
            <person name="Francino P."/>
            <person name="Keys D.N."/>
            <person name="Haga S."/>
            <person name="Hayashi H."/>
            <person name="Hino K."/>
            <person name="Imai K.S."/>
            <person name="Inaba K."/>
            <person name="Kano S."/>
            <person name="Kobayashi K."/>
            <person name="Kobayashi M."/>
            <person name="Lee B.I."/>
            <person name="Makabe K.W."/>
            <person name="Manohar C."/>
            <person name="Matassi G."/>
            <person name="Medina M."/>
            <person name="Mochizuki Y."/>
            <person name="Mount S."/>
            <person name="Morishita T."/>
            <person name="Miura S."/>
            <person name="Nakayama A."/>
            <person name="Nishizaka S."/>
            <person name="Nomoto H."/>
            <person name="Ohta F."/>
            <person name="Oishi K."/>
            <person name="Rigoutsos I."/>
            <person name="Sano M."/>
            <person name="Sasaki A."/>
            <person name="Sasakura Y."/>
            <person name="Shoguchi E."/>
            <person name="Shin-i T."/>
            <person name="Spagnuolo A."/>
            <person name="Stainier D."/>
            <person name="Suzuki M.M."/>
            <person name="Tassy O."/>
            <person name="Takatori N."/>
            <person name="Tokuoka M."/>
            <person name="Yagi K."/>
            <person name="Yoshizaki F."/>
            <person name="Wada S."/>
            <person name="Zhang C."/>
            <person name="Hyatt P.D."/>
            <person name="Larimer F."/>
            <person name="Detter C."/>
            <person name="Doggett N."/>
            <person name="Glavina T."/>
            <person name="Hawkins T."/>
            <person name="Richardson P."/>
            <person name="Lucas S."/>
            <person name="Kohara Y."/>
            <person name="Levine M."/>
            <person name="Satoh N."/>
            <person name="Rokhsar D.S."/>
        </authorList>
    </citation>
    <scope>NUCLEOTIDE SEQUENCE [LARGE SCALE GENOMIC DNA]</scope>
</reference>
<dbReference type="Proteomes" id="UP000008144">
    <property type="component" value="Unassembled WGS sequence"/>
</dbReference>
<dbReference type="Ensembl" id="ENSCINT00000005882.3">
    <property type="protein sequence ID" value="ENSCINP00000005882.3"/>
    <property type="gene ID" value="ENSCING00000002884.3"/>
</dbReference>